<dbReference type="InterPro" id="IPR043428">
    <property type="entry name" value="LivM-like"/>
</dbReference>
<sequence length="329" mass="34694">MKHNSTDTAAPALSRLDHRGFGLWAWPLLAALAALPPLLTALGLEFYTGVASRALIFVIAASSLNLILGFGGMVSFGHAAFVGLGAYTVGILMDAGISSAWIAWPVAMLVSGLAAGLIGAISLRTRGVYFIMITLAFAQMFYYLAVSLKAYGGEDGLPLLQRSQLSGLVNLQNDAQMYWLLLALAAAVMWGLQRLINSPFGHLLQGIKENEARMHALGARVFALQWQAFVLAGAIAGLAGALLANLSGLVTPHTLHWSQSGQLMIMVIIGGAGSLWGGALGAVVLLLLEELLSGYTLHWQMVLGLLLLAVVMLAPQGLAGLAARWRARA</sequence>
<feature type="transmembrane region" description="Helical" evidence="6">
    <location>
        <begin position="101"/>
        <end position="121"/>
    </location>
</feature>
<dbReference type="OrthoDB" id="8846334at2"/>
<dbReference type="Pfam" id="PF02653">
    <property type="entry name" value="BPD_transp_2"/>
    <property type="match status" value="1"/>
</dbReference>
<keyword evidence="3 6" id="KW-0812">Transmembrane</keyword>
<evidence type="ECO:0000256" key="1">
    <source>
        <dbReference type="ARBA" id="ARBA00004651"/>
    </source>
</evidence>
<keyword evidence="2" id="KW-1003">Cell membrane</keyword>
<dbReference type="RefSeq" id="WP_102769994.1">
    <property type="nucleotide sequence ID" value="NZ_POSP01000004.1"/>
</dbReference>
<reference evidence="7 8" key="1">
    <citation type="submission" date="2018-01" db="EMBL/GenBank/DDBJ databases">
        <title>Draft genome sequence of Paucibacter aquatile CR182 isolated from freshwater of the Nakdong River.</title>
        <authorList>
            <person name="Choi A."/>
            <person name="Chung E.J."/>
        </authorList>
    </citation>
    <scope>NUCLEOTIDE SEQUENCE [LARGE SCALE GENOMIC DNA]</scope>
    <source>
        <strain evidence="7 8">CR182</strain>
    </source>
</reference>
<feature type="transmembrane region" description="Helical" evidence="6">
    <location>
        <begin position="177"/>
        <end position="196"/>
    </location>
</feature>
<evidence type="ECO:0000256" key="6">
    <source>
        <dbReference type="SAM" id="Phobius"/>
    </source>
</evidence>
<feature type="transmembrane region" description="Helical" evidence="6">
    <location>
        <begin position="300"/>
        <end position="323"/>
    </location>
</feature>
<comment type="subcellular location">
    <subcellularLocation>
        <location evidence="1">Cell membrane</location>
        <topology evidence="1">Multi-pass membrane protein</topology>
    </subcellularLocation>
</comment>
<dbReference type="CDD" id="cd06581">
    <property type="entry name" value="TM_PBP1_LivM_like"/>
    <property type="match status" value="1"/>
</dbReference>
<dbReference type="AlphaFoldDB" id="A0A2N8KRZ1"/>
<name>A0A2N8KRZ1_9BURK</name>
<dbReference type="InterPro" id="IPR001851">
    <property type="entry name" value="ABC_transp_permease"/>
</dbReference>
<dbReference type="EMBL" id="POSP01000004">
    <property type="protein sequence ID" value="PND36219.1"/>
    <property type="molecule type" value="Genomic_DNA"/>
</dbReference>
<evidence type="ECO:0000256" key="2">
    <source>
        <dbReference type="ARBA" id="ARBA00022475"/>
    </source>
</evidence>
<keyword evidence="8" id="KW-1185">Reference proteome</keyword>
<evidence type="ECO:0000256" key="3">
    <source>
        <dbReference type="ARBA" id="ARBA00022692"/>
    </source>
</evidence>
<proteinExistence type="predicted"/>
<dbReference type="GO" id="GO:0005886">
    <property type="term" value="C:plasma membrane"/>
    <property type="evidence" value="ECO:0007669"/>
    <property type="project" value="UniProtKB-SubCell"/>
</dbReference>
<comment type="caution">
    <text evidence="7">The sequence shown here is derived from an EMBL/GenBank/DDBJ whole genome shotgun (WGS) entry which is preliminary data.</text>
</comment>
<accession>A0A2N8KRZ1</accession>
<organism evidence="7 8">
    <name type="scientific">Kinneretia aquatilis</name>
    <dbReference type="NCBI Taxonomy" id="2070761"/>
    <lineage>
        <taxon>Bacteria</taxon>
        <taxon>Pseudomonadati</taxon>
        <taxon>Pseudomonadota</taxon>
        <taxon>Betaproteobacteria</taxon>
        <taxon>Burkholderiales</taxon>
        <taxon>Sphaerotilaceae</taxon>
        <taxon>Roseateles</taxon>
    </lineage>
</organism>
<protein>
    <submittedName>
        <fullName evidence="7">Branched-chain amino acid ABC transporter permease</fullName>
    </submittedName>
</protein>
<keyword evidence="5 6" id="KW-0472">Membrane</keyword>
<dbReference type="PANTHER" id="PTHR30482:SF17">
    <property type="entry name" value="ABC TRANSPORTER ATP-BINDING PROTEIN"/>
    <property type="match status" value="1"/>
</dbReference>
<feature type="transmembrane region" description="Helical" evidence="6">
    <location>
        <begin position="23"/>
        <end position="42"/>
    </location>
</feature>
<evidence type="ECO:0000256" key="5">
    <source>
        <dbReference type="ARBA" id="ARBA00023136"/>
    </source>
</evidence>
<evidence type="ECO:0000256" key="4">
    <source>
        <dbReference type="ARBA" id="ARBA00022989"/>
    </source>
</evidence>
<dbReference type="PANTHER" id="PTHR30482">
    <property type="entry name" value="HIGH-AFFINITY BRANCHED-CHAIN AMINO ACID TRANSPORT SYSTEM PERMEASE"/>
    <property type="match status" value="1"/>
</dbReference>
<evidence type="ECO:0000313" key="8">
    <source>
        <dbReference type="Proteomes" id="UP000235916"/>
    </source>
</evidence>
<feature type="transmembrane region" description="Helical" evidence="6">
    <location>
        <begin position="217"/>
        <end position="243"/>
    </location>
</feature>
<feature type="transmembrane region" description="Helical" evidence="6">
    <location>
        <begin position="54"/>
        <end position="81"/>
    </location>
</feature>
<dbReference type="Proteomes" id="UP000235916">
    <property type="component" value="Unassembled WGS sequence"/>
</dbReference>
<dbReference type="GO" id="GO:0015658">
    <property type="term" value="F:branched-chain amino acid transmembrane transporter activity"/>
    <property type="evidence" value="ECO:0007669"/>
    <property type="project" value="InterPro"/>
</dbReference>
<evidence type="ECO:0000313" key="7">
    <source>
        <dbReference type="EMBL" id="PND36219.1"/>
    </source>
</evidence>
<keyword evidence="4 6" id="KW-1133">Transmembrane helix</keyword>
<feature type="transmembrane region" description="Helical" evidence="6">
    <location>
        <begin position="263"/>
        <end position="288"/>
    </location>
</feature>
<gene>
    <name evidence="7" type="ORF">C1O66_21140</name>
</gene>
<feature type="transmembrane region" description="Helical" evidence="6">
    <location>
        <begin position="128"/>
        <end position="145"/>
    </location>
</feature>